<feature type="region of interest" description="Disordered" evidence="1">
    <location>
        <begin position="1"/>
        <end position="23"/>
    </location>
</feature>
<dbReference type="EMBL" id="MK500380">
    <property type="protein sequence ID" value="QBK88229.1"/>
    <property type="molecule type" value="Genomic_DNA"/>
</dbReference>
<sequence>MESSKVEELDVVGEQSGGKAEESRQVNIGQLAGWLTVATSKTKGFLLKPNDLKMMYLFVLWEYLSKHHTSGAITNDVPEIPNDSYIAISEEELVRMVQLVFHTTYYSYFSKVFNM</sequence>
<evidence type="ECO:0000256" key="1">
    <source>
        <dbReference type="SAM" id="MobiDB-lite"/>
    </source>
</evidence>
<accession>A0A481YYK2</accession>
<gene>
    <name evidence="2" type="ORF">LCMAC202_05910</name>
</gene>
<reference evidence="2" key="1">
    <citation type="journal article" date="2019" name="MBio">
        <title>Virus Genomes from Deep Sea Sediments Expand the Ocean Megavirome and Support Independent Origins of Viral Gigantism.</title>
        <authorList>
            <person name="Backstrom D."/>
            <person name="Yutin N."/>
            <person name="Jorgensen S.L."/>
            <person name="Dharamshi J."/>
            <person name="Homa F."/>
            <person name="Zaremba-Niedwiedzka K."/>
            <person name="Spang A."/>
            <person name="Wolf Y.I."/>
            <person name="Koonin E.V."/>
            <person name="Ettema T.J."/>
        </authorList>
    </citation>
    <scope>NUCLEOTIDE SEQUENCE</scope>
</reference>
<evidence type="ECO:0000313" key="2">
    <source>
        <dbReference type="EMBL" id="QBK88229.1"/>
    </source>
</evidence>
<proteinExistence type="predicted"/>
<protein>
    <submittedName>
        <fullName evidence="2">Uncharacterized protein</fullName>
    </submittedName>
</protein>
<organism evidence="2">
    <name type="scientific">Marseillevirus LCMAC202</name>
    <dbReference type="NCBI Taxonomy" id="2506606"/>
    <lineage>
        <taxon>Viruses</taxon>
        <taxon>Varidnaviria</taxon>
        <taxon>Bamfordvirae</taxon>
        <taxon>Nucleocytoviricota</taxon>
        <taxon>Megaviricetes</taxon>
        <taxon>Pimascovirales</taxon>
        <taxon>Pimascovirales incertae sedis</taxon>
        <taxon>Marseilleviridae</taxon>
    </lineage>
</organism>
<name>A0A481YYK2_9VIRU</name>